<accession>A0AAN8XAP4</accession>
<name>A0AAN8XAP4_HALRR</name>
<keyword evidence="3" id="KW-1185">Reference proteome</keyword>
<sequence>PESEGVMGLSRERFSTSPRAIYIYPTSSATTYPESDRSQDALHYSALEVVHGGVTRRRPRLRLRLRIGRLRGPSRLYGRRSGLGFQRAESSSRLANALRLLAPEGSGPEGAFGGSWAGFSGLGAGRTTGVLWFVVRGARGVSRAYTPGRGNRKMRRASRPGTGALPVVPGETQRSSVSEGGHWACVLFRIERVHIPRVSRRVGTHRKVPHSVPGGDAAQVSRYGYLRRRRRGDSSTIARIRTFSLSPLFLTKYGWYVS</sequence>
<evidence type="ECO:0000313" key="2">
    <source>
        <dbReference type="EMBL" id="KAK7077628.1"/>
    </source>
</evidence>
<evidence type="ECO:0000313" key="3">
    <source>
        <dbReference type="Proteomes" id="UP001381693"/>
    </source>
</evidence>
<dbReference type="Proteomes" id="UP001381693">
    <property type="component" value="Unassembled WGS sequence"/>
</dbReference>
<organism evidence="2 3">
    <name type="scientific">Halocaridina rubra</name>
    <name type="common">Hawaiian red shrimp</name>
    <dbReference type="NCBI Taxonomy" id="373956"/>
    <lineage>
        <taxon>Eukaryota</taxon>
        <taxon>Metazoa</taxon>
        <taxon>Ecdysozoa</taxon>
        <taxon>Arthropoda</taxon>
        <taxon>Crustacea</taxon>
        <taxon>Multicrustacea</taxon>
        <taxon>Malacostraca</taxon>
        <taxon>Eumalacostraca</taxon>
        <taxon>Eucarida</taxon>
        <taxon>Decapoda</taxon>
        <taxon>Pleocyemata</taxon>
        <taxon>Caridea</taxon>
        <taxon>Atyoidea</taxon>
        <taxon>Atyidae</taxon>
        <taxon>Halocaridina</taxon>
    </lineage>
</organism>
<proteinExistence type="predicted"/>
<feature type="non-terminal residue" evidence="2">
    <location>
        <position position="1"/>
    </location>
</feature>
<feature type="region of interest" description="Disordered" evidence="1">
    <location>
        <begin position="146"/>
        <end position="173"/>
    </location>
</feature>
<evidence type="ECO:0000256" key="1">
    <source>
        <dbReference type="SAM" id="MobiDB-lite"/>
    </source>
</evidence>
<comment type="caution">
    <text evidence="2">The sequence shown here is derived from an EMBL/GenBank/DDBJ whole genome shotgun (WGS) entry which is preliminary data.</text>
</comment>
<gene>
    <name evidence="2" type="ORF">SK128_021449</name>
</gene>
<protein>
    <submittedName>
        <fullName evidence="2">Uncharacterized protein</fullName>
    </submittedName>
</protein>
<dbReference type="EMBL" id="JAXCGZ010008473">
    <property type="protein sequence ID" value="KAK7077628.1"/>
    <property type="molecule type" value="Genomic_DNA"/>
</dbReference>
<dbReference type="AlphaFoldDB" id="A0AAN8XAP4"/>
<reference evidence="2 3" key="1">
    <citation type="submission" date="2023-11" db="EMBL/GenBank/DDBJ databases">
        <title>Halocaridina rubra genome assembly.</title>
        <authorList>
            <person name="Smith C."/>
        </authorList>
    </citation>
    <scope>NUCLEOTIDE SEQUENCE [LARGE SCALE GENOMIC DNA]</scope>
    <source>
        <strain evidence="2">EP-1</strain>
        <tissue evidence="2">Whole</tissue>
    </source>
</reference>